<keyword evidence="2" id="KW-1185">Reference proteome</keyword>
<reference evidence="2" key="2">
    <citation type="submission" date="2016-04" db="EMBL/GenBank/DDBJ databases">
        <title>First Complete Genome Sequence of a Subdivision 6 Acidobacterium.</title>
        <authorList>
            <person name="Huang S."/>
            <person name="Vieira S."/>
            <person name="Bunk B."/>
            <person name="Riedel T."/>
            <person name="Sproeer C."/>
            <person name="Overmann J."/>
        </authorList>
    </citation>
    <scope>NUCLEOTIDE SEQUENCE [LARGE SCALE GENOMIC DNA]</scope>
    <source>
        <strain evidence="2">DSM 100886 HEG_-6_39</strain>
    </source>
</reference>
<dbReference type="EMBL" id="CP015136">
    <property type="protein sequence ID" value="AMY11871.1"/>
    <property type="molecule type" value="Genomic_DNA"/>
</dbReference>
<evidence type="ECO:0000313" key="1">
    <source>
        <dbReference type="EMBL" id="AMY11871.1"/>
    </source>
</evidence>
<proteinExistence type="predicted"/>
<gene>
    <name evidence="1" type="ORF">LuPra_05138</name>
</gene>
<sequence length="108" mass="12097">MCVRPAVPGEDAGQYPYRRFPSVESVITPAEAHSLKPGVTMSSHQFVNHRHRGHVRHVRRHRGPSALVRYSLLAPPSHLAPEEAAALLRLPRRVLRAEHEWFALASAS</sequence>
<dbReference type="AlphaFoldDB" id="A0A143PU11"/>
<evidence type="ECO:0000313" key="2">
    <source>
        <dbReference type="Proteomes" id="UP000076079"/>
    </source>
</evidence>
<accession>A0A143PU11</accession>
<dbReference type="Proteomes" id="UP000076079">
    <property type="component" value="Chromosome"/>
</dbReference>
<dbReference type="KEGG" id="abac:LuPra_05138"/>
<reference evidence="1 2" key="1">
    <citation type="journal article" date="2016" name="Genome Announc.">
        <title>First Complete Genome Sequence of a Subdivision 6 Acidobacterium Strain.</title>
        <authorList>
            <person name="Huang S."/>
            <person name="Vieira S."/>
            <person name="Bunk B."/>
            <person name="Riedel T."/>
            <person name="Sproer C."/>
            <person name="Overmann J."/>
        </authorList>
    </citation>
    <scope>NUCLEOTIDE SEQUENCE [LARGE SCALE GENOMIC DNA]</scope>
    <source>
        <strain evidence="2">DSM 100886 HEG_-6_39</strain>
    </source>
</reference>
<organism evidence="1 2">
    <name type="scientific">Luteitalea pratensis</name>
    <dbReference type="NCBI Taxonomy" id="1855912"/>
    <lineage>
        <taxon>Bacteria</taxon>
        <taxon>Pseudomonadati</taxon>
        <taxon>Acidobacteriota</taxon>
        <taxon>Vicinamibacteria</taxon>
        <taxon>Vicinamibacterales</taxon>
        <taxon>Vicinamibacteraceae</taxon>
        <taxon>Luteitalea</taxon>
    </lineage>
</organism>
<protein>
    <submittedName>
        <fullName evidence="1">Uncharacterized protein</fullName>
    </submittedName>
</protein>
<name>A0A143PU11_LUTPR</name>